<dbReference type="Proteomes" id="UP000321915">
    <property type="component" value="Segment"/>
</dbReference>
<sequence length="78" mass="9134">MPRQPTLNELANEWRVIPAYSDYEVTFVGKVRNKTSKLIVIPFMIDYKEHLGIHVNLFVQGVRETIDVWSLVQNAFKE</sequence>
<dbReference type="GeneID" id="77936505"/>
<proteinExistence type="predicted"/>
<dbReference type="KEGG" id="vg:77936505"/>
<gene>
    <name evidence="1" type="primary">144</name>
    <name evidence="1" type="ORF">SEA_QUI_144</name>
</gene>
<evidence type="ECO:0000313" key="2">
    <source>
        <dbReference type="Proteomes" id="UP000321915"/>
    </source>
</evidence>
<organism evidence="1 2">
    <name type="scientific">Arthrobacter phage Qui</name>
    <dbReference type="NCBI Taxonomy" id="2603260"/>
    <lineage>
        <taxon>Viruses</taxon>
        <taxon>Duplodnaviria</taxon>
        <taxon>Heunggongvirae</taxon>
        <taxon>Uroviricota</taxon>
        <taxon>Caudoviricetes</taxon>
        <taxon>Quivirus</taxon>
        <taxon>Quivirus qui</taxon>
    </lineage>
</organism>
<name>A0A5B8WGK7_9CAUD</name>
<dbReference type="EMBL" id="MN183282">
    <property type="protein sequence ID" value="QED11633.1"/>
    <property type="molecule type" value="Genomic_DNA"/>
</dbReference>
<evidence type="ECO:0000313" key="1">
    <source>
        <dbReference type="EMBL" id="QED11633.1"/>
    </source>
</evidence>
<protein>
    <submittedName>
        <fullName evidence="1">Uncharacterized protein</fullName>
    </submittedName>
</protein>
<keyword evidence="2" id="KW-1185">Reference proteome</keyword>
<reference evidence="1 2" key="1">
    <citation type="submission" date="2019-07" db="EMBL/GenBank/DDBJ databases">
        <authorList>
            <person name="Abdullah A."/>
            <person name="Lima G.C."/>
            <person name="Cuneo C.K."/>
            <person name="Ennest D.C."/>
            <person name="Fritz K.J."/>
            <person name="Johnson B.T."/>
            <person name="Larson S.M."/>
            <person name="Lemunyete M.N."/>
            <person name="Murray M.B."/>
            <person name="Osmond D.E."/>
            <person name="Patras K.A."/>
            <person name="Ransibrahmanakul S."/>
            <person name="Simpson K.A."/>
            <person name="Thull B.S."/>
            <person name="Wetzel S."/>
            <person name="Bonilla J.A."/>
            <person name="Klyczek K."/>
            <person name="Garlena R.A."/>
            <person name="Russell D.A."/>
            <person name="Pope W.H."/>
            <person name="Jacobs-Sera D."/>
            <person name="Hatfull G.F."/>
        </authorList>
    </citation>
    <scope>NUCLEOTIDE SEQUENCE [LARGE SCALE GENOMIC DNA]</scope>
</reference>
<dbReference type="RefSeq" id="YP_010660510.1">
    <property type="nucleotide sequence ID" value="NC_070877.1"/>
</dbReference>
<accession>A0A5B8WGK7</accession>